<comment type="catalytic activity">
    <reaction evidence="3">
        <text>2 GTP = 3',3'-c-di-GMP + 2 diphosphate</text>
        <dbReference type="Rhea" id="RHEA:24898"/>
        <dbReference type="ChEBI" id="CHEBI:33019"/>
        <dbReference type="ChEBI" id="CHEBI:37565"/>
        <dbReference type="ChEBI" id="CHEBI:58805"/>
        <dbReference type="EC" id="2.7.7.65"/>
    </reaction>
</comment>
<dbReference type="Pfam" id="PF13185">
    <property type="entry name" value="GAF_2"/>
    <property type="match status" value="1"/>
</dbReference>
<evidence type="ECO:0000256" key="3">
    <source>
        <dbReference type="ARBA" id="ARBA00034247"/>
    </source>
</evidence>
<dbReference type="NCBIfam" id="TIGR00254">
    <property type="entry name" value="GGDEF"/>
    <property type="match status" value="1"/>
</dbReference>
<dbReference type="InterPro" id="IPR029787">
    <property type="entry name" value="Nucleotide_cyclase"/>
</dbReference>
<dbReference type="SMART" id="SM00065">
    <property type="entry name" value="GAF"/>
    <property type="match status" value="1"/>
</dbReference>
<dbReference type="Gene3D" id="3.30.70.270">
    <property type="match status" value="1"/>
</dbReference>
<dbReference type="InterPro" id="IPR029016">
    <property type="entry name" value="GAF-like_dom_sf"/>
</dbReference>
<comment type="cofactor">
    <cofactor evidence="1">
        <name>Mg(2+)</name>
        <dbReference type="ChEBI" id="CHEBI:18420"/>
    </cofactor>
</comment>
<dbReference type="Gene3D" id="2.60.200.20">
    <property type="match status" value="1"/>
</dbReference>
<dbReference type="AlphaFoldDB" id="A0A316GHV3"/>
<dbReference type="SMART" id="SM00240">
    <property type="entry name" value="FHA"/>
    <property type="match status" value="1"/>
</dbReference>
<dbReference type="SUPFAM" id="SSF49879">
    <property type="entry name" value="SMAD/FHA domain"/>
    <property type="match status" value="1"/>
</dbReference>
<dbReference type="PANTHER" id="PTHR45138">
    <property type="entry name" value="REGULATORY COMPONENTS OF SENSORY TRANSDUCTION SYSTEM"/>
    <property type="match status" value="1"/>
</dbReference>
<dbReference type="Gene3D" id="3.30.450.40">
    <property type="match status" value="1"/>
</dbReference>
<dbReference type="PROSITE" id="PS50887">
    <property type="entry name" value="GGDEF"/>
    <property type="match status" value="1"/>
</dbReference>
<evidence type="ECO:0000313" key="7">
    <source>
        <dbReference type="Proteomes" id="UP000245790"/>
    </source>
</evidence>
<dbReference type="InterPro" id="IPR003018">
    <property type="entry name" value="GAF"/>
</dbReference>
<dbReference type="Pfam" id="PF00498">
    <property type="entry name" value="FHA"/>
    <property type="match status" value="1"/>
</dbReference>
<evidence type="ECO:0000256" key="2">
    <source>
        <dbReference type="ARBA" id="ARBA00012528"/>
    </source>
</evidence>
<reference evidence="6 7" key="1">
    <citation type="submission" date="2018-05" db="EMBL/GenBank/DDBJ databases">
        <title>Genomic Encyclopedia of Type Strains, Phase IV (KMG-IV): sequencing the most valuable type-strain genomes for metagenomic binning, comparative biology and taxonomic classification.</title>
        <authorList>
            <person name="Goeker M."/>
        </authorList>
    </citation>
    <scope>NUCLEOTIDE SEQUENCE [LARGE SCALE GENOMIC DNA]</scope>
    <source>
        <strain evidence="6 7">DSM 25350</strain>
    </source>
</reference>
<dbReference type="InterPro" id="IPR043128">
    <property type="entry name" value="Rev_trsase/Diguanyl_cyclase"/>
</dbReference>
<feature type="domain" description="GGDEF" evidence="5">
    <location>
        <begin position="363"/>
        <end position="497"/>
    </location>
</feature>
<dbReference type="InterPro" id="IPR008984">
    <property type="entry name" value="SMAD_FHA_dom_sf"/>
</dbReference>
<dbReference type="RefSeq" id="WP_109761477.1">
    <property type="nucleotide sequence ID" value="NZ_QGGU01000001.1"/>
</dbReference>
<dbReference type="EC" id="2.7.7.65" evidence="2"/>
<dbReference type="GO" id="GO:0052621">
    <property type="term" value="F:diguanylate cyclase activity"/>
    <property type="evidence" value="ECO:0007669"/>
    <property type="project" value="UniProtKB-EC"/>
</dbReference>
<evidence type="ECO:0000256" key="1">
    <source>
        <dbReference type="ARBA" id="ARBA00001946"/>
    </source>
</evidence>
<dbReference type="SMART" id="SM00267">
    <property type="entry name" value="GGDEF"/>
    <property type="match status" value="1"/>
</dbReference>
<keyword evidence="7" id="KW-1185">Reference proteome</keyword>
<dbReference type="Pfam" id="PF00990">
    <property type="entry name" value="GGDEF"/>
    <property type="match status" value="1"/>
</dbReference>
<protein>
    <recommendedName>
        <fullName evidence="2">diguanylate cyclase</fullName>
        <ecNumber evidence="2">2.7.7.65</ecNumber>
    </recommendedName>
</protein>
<comment type="caution">
    <text evidence="6">The sequence shown here is derived from an EMBL/GenBank/DDBJ whole genome shotgun (WGS) entry which is preliminary data.</text>
</comment>
<dbReference type="InterPro" id="IPR000253">
    <property type="entry name" value="FHA_dom"/>
</dbReference>
<evidence type="ECO:0000259" key="5">
    <source>
        <dbReference type="PROSITE" id="PS50887"/>
    </source>
</evidence>
<dbReference type="InterPro" id="IPR000160">
    <property type="entry name" value="GGDEF_dom"/>
</dbReference>
<dbReference type="CDD" id="cd01949">
    <property type="entry name" value="GGDEF"/>
    <property type="match status" value="1"/>
</dbReference>
<dbReference type="InterPro" id="IPR050469">
    <property type="entry name" value="Diguanylate_Cyclase"/>
</dbReference>
<dbReference type="SUPFAM" id="SSF55073">
    <property type="entry name" value="Nucleotide cyclase"/>
    <property type="match status" value="1"/>
</dbReference>
<organism evidence="6 7">
    <name type="scientific">Pleionea mediterranea</name>
    <dbReference type="NCBI Taxonomy" id="523701"/>
    <lineage>
        <taxon>Bacteria</taxon>
        <taxon>Pseudomonadati</taxon>
        <taxon>Pseudomonadota</taxon>
        <taxon>Gammaproteobacteria</taxon>
        <taxon>Oceanospirillales</taxon>
        <taxon>Pleioneaceae</taxon>
        <taxon>Pleionea</taxon>
    </lineage>
</organism>
<feature type="domain" description="FHA" evidence="4">
    <location>
        <begin position="25"/>
        <end position="74"/>
    </location>
</feature>
<dbReference type="FunFam" id="3.30.70.270:FF:000001">
    <property type="entry name" value="Diguanylate cyclase domain protein"/>
    <property type="match status" value="1"/>
</dbReference>
<gene>
    <name evidence="6" type="ORF">C8D97_101205</name>
</gene>
<dbReference type="PANTHER" id="PTHR45138:SF9">
    <property type="entry name" value="DIGUANYLATE CYCLASE DGCM-RELATED"/>
    <property type="match status" value="1"/>
</dbReference>
<dbReference type="SUPFAM" id="SSF55781">
    <property type="entry name" value="GAF domain-like"/>
    <property type="match status" value="1"/>
</dbReference>
<name>A0A316GHV3_9GAMM</name>
<dbReference type="CDD" id="cd00060">
    <property type="entry name" value="FHA"/>
    <property type="match status" value="1"/>
</dbReference>
<dbReference type="OrthoDB" id="5800589at2"/>
<accession>A0A316GHV3</accession>
<sequence>MKLRITWTDDNGANSVQVELTDKQFVIGRDLSCDLVLSHSSVSRIHAVIYKTEQGLFLEDQESSYGTLVNHRPVKPLTAATLNPSSEIKLGAQPIRVSLLTADDTFNMDTGEFSSDRIFQQFDQLRTQVQQAIAPLEESTKQALTESFEQLGEQANLWFERNRVLHHINLMLNHAMVSDDLLAQILPMLVGLFGAERGFVLLHKPRLKKLVPSASYSYDSIHQTQDKPQSSPVNQSQLLFSQTVAKRCFDSSEIYITNDVNQTMLLKSADSVQQGQIKSVLAFPLIYAGNVLAVIYLDNCSSFVDFESHREFIKPLQSHLGAALRHAMHYSQAVTDDLTGVYTRRYFEERVKQAMEHSRRYNSTCCLIFLDIDHFKMINDTHGHHVGDLVLMDVANTLQQTARKSDVVGRLGGEEFVLFLSDTALDGAKIYAERIREKIASIQFMHNDENIQLTASLGVAEYNVAYGLAPYQFIEAADQAMYQAKETGRNRVVVAKPQKVAALNNTCYRK</sequence>
<dbReference type="Proteomes" id="UP000245790">
    <property type="component" value="Unassembled WGS sequence"/>
</dbReference>
<dbReference type="PROSITE" id="PS50006">
    <property type="entry name" value="FHA_DOMAIN"/>
    <property type="match status" value="1"/>
</dbReference>
<evidence type="ECO:0000313" key="6">
    <source>
        <dbReference type="EMBL" id="PWK54357.1"/>
    </source>
</evidence>
<proteinExistence type="predicted"/>
<dbReference type="EMBL" id="QGGU01000001">
    <property type="protein sequence ID" value="PWK54357.1"/>
    <property type="molecule type" value="Genomic_DNA"/>
</dbReference>
<evidence type="ECO:0000259" key="4">
    <source>
        <dbReference type="PROSITE" id="PS50006"/>
    </source>
</evidence>